<feature type="transmembrane region" description="Helical" evidence="1">
    <location>
        <begin position="100"/>
        <end position="118"/>
    </location>
</feature>
<keyword evidence="3" id="KW-1185">Reference proteome</keyword>
<evidence type="ECO:0000313" key="2">
    <source>
        <dbReference type="EMBL" id="WOE76549.1"/>
    </source>
</evidence>
<organism evidence="2 3">
    <name type="scientific">Alterisphingorhabdus coralli</name>
    <dbReference type="NCBI Taxonomy" id="3071408"/>
    <lineage>
        <taxon>Bacteria</taxon>
        <taxon>Pseudomonadati</taxon>
        <taxon>Pseudomonadota</taxon>
        <taxon>Alphaproteobacteria</taxon>
        <taxon>Sphingomonadales</taxon>
        <taxon>Sphingomonadaceae</taxon>
        <taxon>Alterisphingorhabdus (ex Yan et al. 2024)</taxon>
    </lineage>
</organism>
<keyword evidence="1" id="KW-1133">Transmembrane helix</keyword>
<evidence type="ECO:0000313" key="3">
    <source>
        <dbReference type="Proteomes" id="UP001302429"/>
    </source>
</evidence>
<reference evidence="2 3" key="1">
    <citation type="submission" date="2023-10" db="EMBL/GenBank/DDBJ databases">
        <title>Complete genome sequence of a Sphingomonadaceae bacterium.</title>
        <authorList>
            <person name="Yan C."/>
        </authorList>
    </citation>
    <scope>NUCLEOTIDE SEQUENCE [LARGE SCALE GENOMIC DNA]</scope>
    <source>
        <strain evidence="2 3">SCSIO 66989</strain>
    </source>
</reference>
<dbReference type="Proteomes" id="UP001302429">
    <property type="component" value="Chromosome"/>
</dbReference>
<dbReference type="AlphaFoldDB" id="A0AA97I1A8"/>
<name>A0AA97I1A8_9SPHN</name>
<feature type="transmembrane region" description="Helical" evidence="1">
    <location>
        <begin position="138"/>
        <end position="163"/>
    </location>
</feature>
<protein>
    <submittedName>
        <fullName evidence="2">Uncharacterized protein</fullName>
    </submittedName>
</protein>
<accession>A0AA97I1A8</accession>
<evidence type="ECO:0000256" key="1">
    <source>
        <dbReference type="SAM" id="Phobius"/>
    </source>
</evidence>
<sequence>MLPSATKKNFLIFWLSGWALFCCIVALEPPQPPGITGFDMEAHRMAGSAETVNTIHAYWQGEGVYNRALWSLVVDMLFITAISIGGILGGRLLQQNEAKTVRFIGLVAIAAHAVFWLVDYGETLSQLVQMVHGQGYDILAGIAAFMRPIKLLVFLIGFLALVIGYGASRILSTTGQSKP</sequence>
<gene>
    <name evidence="2" type="ORF">RB602_07500</name>
</gene>
<keyword evidence="1" id="KW-0472">Membrane</keyword>
<dbReference type="RefSeq" id="WP_317084341.1">
    <property type="nucleotide sequence ID" value="NZ_CP136594.1"/>
</dbReference>
<feature type="transmembrane region" description="Helical" evidence="1">
    <location>
        <begin position="68"/>
        <end position="88"/>
    </location>
</feature>
<dbReference type="KEGG" id="acoa:RB602_07500"/>
<keyword evidence="1" id="KW-0812">Transmembrane</keyword>
<dbReference type="EMBL" id="CP136594">
    <property type="protein sequence ID" value="WOE76549.1"/>
    <property type="molecule type" value="Genomic_DNA"/>
</dbReference>
<proteinExistence type="predicted"/>